<dbReference type="PANTHER" id="PTHR43581">
    <property type="entry name" value="ATP/GTP PHOSPHATASE"/>
    <property type="match status" value="1"/>
</dbReference>
<dbReference type="InterPro" id="IPR027417">
    <property type="entry name" value="P-loop_NTPase"/>
</dbReference>
<feature type="domain" description="Rad50/SbcC-type AAA" evidence="2">
    <location>
        <begin position="11"/>
        <end position="201"/>
    </location>
</feature>
<evidence type="ECO:0000259" key="1">
    <source>
        <dbReference type="Pfam" id="PF13304"/>
    </source>
</evidence>
<reference evidence="3 4" key="1">
    <citation type="submission" date="2015-02" db="EMBL/GenBank/DDBJ databases">
        <title>Single-cell genomics of uncultivated deep-branching MTB reveals a conserved set of magnetosome genes.</title>
        <authorList>
            <person name="Kolinko S."/>
            <person name="Richter M."/>
            <person name="Glockner F.O."/>
            <person name="Brachmann A."/>
            <person name="Schuler D."/>
        </authorList>
    </citation>
    <scope>NUCLEOTIDE SEQUENCE [LARGE SCALE GENOMIC DNA]</scope>
    <source>
        <strain evidence="3">TM-1</strain>
    </source>
</reference>
<dbReference type="InterPro" id="IPR003959">
    <property type="entry name" value="ATPase_AAA_core"/>
</dbReference>
<sequence length="346" mass="38615">MANVLDIKIRQLRIVNYKGIDELELEFPMPVMADDPDIMVMGSRNGVGKTSVLECCALLLIGLGRSDIDTYGQSTTNMLKMIIRSGNSQAEIEGKILVDNIEIILKVTLHKSGAIGTIKSQQTSKIQKQLAQFNKDLGALGQFVSIVLGKNPNPLLSGKFIYFPSYRKIQEGNPKLGMIAGGDTTKSMSTFKLTILRALMSRAQLFEELDDEKSGDALAKLNSLVKRYAGGTIQKLRPSEDNTIEFRIQPDDNSPSFTFDGLSSGQKEIISTLFLIWYHTRDRSCVVLIDEPELHMNPEWHRAFIGQLNLLAPQNQYIIATHSEDVFASVEKDRRLLIHDSIRSKA</sequence>
<dbReference type="EMBL" id="LACI01000198">
    <property type="protein sequence ID" value="KJU87382.1"/>
    <property type="molecule type" value="Genomic_DNA"/>
</dbReference>
<dbReference type="Proteomes" id="UP000033423">
    <property type="component" value="Unassembled WGS sequence"/>
</dbReference>
<proteinExistence type="predicted"/>
<dbReference type="PANTHER" id="PTHR43581:SF4">
    <property type="entry name" value="ATP_GTP PHOSPHATASE"/>
    <property type="match status" value="1"/>
</dbReference>
<gene>
    <name evidence="3" type="ORF">MBAV_000422</name>
</gene>
<dbReference type="AlphaFoldDB" id="A0A0F3GZX4"/>
<dbReference type="Pfam" id="PF13476">
    <property type="entry name" value="AAA_23"/>
    <property type="match status" value="1"/>
</dbReference>
<evidence type="ECO:0000313" key="4">
    <source>
        <dbReference type="Proteomes" id="UP000033423"/>
    </source>
</evidence>
<dbReference type="InterPro" id="IPR051396">
    <property type="entry name" value="Bact_Antivir_Def_Nuclease"/>
</dbReference>
<feature type="domain" description="ATPase AAA-type core" evidence="1">
    <location>
        <begin position="245"/>
        <end position="323"/>
    </location>
</feature>
<dbReference type="GO" id="GO:0006302">
    <property type="term" value="P:double-strand break repair"/>
    <property type="evidence" value="ECO:0007669"/>
    <property type="project" value="InterPro"/>
</dbReference>
<name>A0A0F3GZX4_9BACT</name>
<dbReference type="SUPFAM" id="SSF52540">
    <property type="entry name" value="P-loop containing nucleoside triphosphate hydrolases"/>
    <property type="match status" value="1"/>
</dbReference>
<dbReference type="GO" id="GO:0016887">
    <property type="term" value="F:ATP hydrolysis activity"/>
    <property type="evidence" value="ECO:0007669"/>
    <property type="project" value="InterPro"/>
</dbReference>
<organism evidence="3 4">
    <name type="scientific">Candidatus Magnetobacterium bavaricum</name>
    <dbReference type="NCBI Taxonomy" id="29290"/>
    <lineage>
        <taxon>Bacteria</taxon>
        <taxon>Pseudomonadati</taxon>
        <taxon>Nitrospirota</taxon>
        <taxon>Thermodesulfovibrionia</taxon>
        <taxon>Thermodesulfovibrionales</taxon>
        <taxon>Candidatus Magnetobacteriaceae</taxon>
        <taxon>Candidatus Magnetobacterium</taxon>
    </lineage>
</organism>
<accession>A0A0F3GZX4</accession>
<keyword evidence="4" id="KW-1185">Reference proteome</keyword>
<protein>
    <submittedName>
        <fullName evidence="3">Uncharacterized protein</fullName>
    </submittedName>
</protein>
<comment type="caution">
    <text evidence="3">The sequence shown here is derived from an EMBL/GenBank/DDBJ whole genome shotgun (WGS) entry which is preliminary data.</text>
</comment>
<evidence type="ECO:0000313" key="3">
    <source>
        <dbReference type="EMBL" id="KJU87382.1"/>
    </source>
</evidence>
<dbReference type="GO" id="GO:0005524">
    <property type="term" value="F:ATP binding"/>
    <property type="evidence" value="ECO:0007669"/>
    <property type="project" value="InterPro"/>
</dbReference>
<dbReference type="Gene3D" id="3.40.50.300">
    <property type="entry name" value="P-loop containing nucleotide triphosphate hydrolases"/>
    <property type="match status" value="2"/>
</dbReference>
<dbReference type="InterPro" id="IPR038729">
    <property type="entry name" value="Rad50/SbcC_AAA"/>
</dbReference>
<dbReference type="Pfam" id="PF13304">
    <property type="entry name" value="AAA_21"/>
    <property type="match status" value="1"/>
</dbReference>
<evidence type="ECO:0000259" key="2">
    <source>
        <dbReference type="Pfam" id="PF13476"/>
    </source>
</evidence>